<evidence type="ECO:0000259" key="1">
    <source>
        <dbReference type="Pfam" id="PF12728"/>
    </source>
</evidence>
<dbReference type="InterPro" id="IPR010093">
    <property type="entry name" value="SinI_DNA-bd"/>
</dbReference>
<dbReference type="NCBIfam" id="TIGR01764">
    <property type="entry name" value="excise"/>
    <property type="match status" value="1"/>
</dbReference>
<feature type="domain" description="Helix-turn-helix" evidence="1">
    <location>
        <begin position="40"/>
        <end position="88"/>
    </location>
</feature>
<keyword evidence="3" id="KW-1185">Reference proteome</keyword>
<accession>A0ABR7XL48</accession>
<dbReference type="InterPro" id="IPR041657">
    <property type="entry name" value="HTH_17"/>
</dbReference>
<proteinExistence type="predicted"/>
<protein>
    <submittedName>
        <fullName evidence="2">Helix-turn-helix domain-containing protein</fullName>
    </submittedName>
</protein>
<name>A0ABR7XL48_9BACT</name>
<organism evidence="2 3">
    <name type="scientific">Pontibacter aquaedesilientis</name>
    <dbReference type="NCBI Taxonomy" id="2766980"/>
    <lineage>
        <taxon>Bacteria</taxon>
        <taxon>Pseudomonadati</taxon>
        <taxon>Bacteroidota</taxon>
        <taxon>Cytophagia</taxon>
        <taxon>Cytophagales</taxon>
        <taxon>Hymenobacteraceae</taxon>
        <taxon>Pontibacter</taxon>
    </lineage>
</organism>
<evidence type="ECO:0000313" key="2">
    <source>
        <dbReference type="EMBL" id="MBD1398353.1"/>
    </source>
</evidence>
<dbReference type="Pfam" id="PF12728">
    <property type="entry name" value="HTH_17"/>
    <property type="match status" value="1"/>
</dbReference>
<gene>
    <name evidence="2" type="ORF">H9Q13_14370</name>
</gene>
<dbReference type="RefSeq" id="WP_191184494.1">
    <property type="nucleotide sequence ID" value="NZ_JACXAJ010000008.1"/>
</dbReference>
<reference evidence="2 3" key="1">
    <citation type="submission" date="2020-09" db="EMBL/GenBank/DDBJ databases">
        <title>Genome sequencing and assembly of Pontibacter sp.</title>
        <authorList>
            <person name="Chhetri G."/>
        </authorList>
    </citation>
    <scope>NUCLEOTIDE SEQUENCE [LARGE SCALE GENOMIC DNA]</scope>
    <source>
        <strain evidence="2 3">JH31</strain>
    </source>
</reference>
<comment type="caution">
    <text evidence="2">The sequence shown here is derived from an EMBL/GenBank/DDBJ whole genome shotgun (WGS) entry which is preliminary data.</text>
</comment>
<sequence>MTENPFTIIEQRLSRIESILLRFEEHLSLTNKSQSNNDIMTVVEAAALLSLSKHAIYSKTSTREIPHFKKGKRVYFNRQDLIAWVKGQYQRTQTEIVAETSAIMRVSKRRAS</sequence>
<evidence type="ECO:0000313" key="3">
    <source>
        <dbReference type="Proteomes" id="UP000625551"/>
    </source>
</evidence>
<dbReference type="EMBL" id="JACXAJ010000008">
    <property type="protein sequence ID" value="MBD1398353.1"/>
    <property type="molecule type" value="Genomic_DNA"/>
</dbReference>
<dbReference type="Proteomes" id="UP000625551">
    <property type="component" value="Unassembled WGS sequence"/>
</dbReference>